<keyword evidence="3" id="KW-1185">Reference proteome</keyword>
<gene>
    <name evidence="2" type="ORF">FA10DRAFT_269076</name>
</gene>
<evidence type="ECO:0000313" key="3">
    <source>
        <dbReference type="Proteomes" id="UP000245768"/>
    </source>
</evidence>
<organism evidence="2 3">
    <name type="scientific">Acaromyces ingoldii</name>
    <dbReference type="NCBI Taxonomy" id="215250"/>
    <lineage>
        <taxon>Eukaryota</taxon>
        <taxon>Fungi</taxon>
        <taxon>Dikarya</taxon>
        <taxon>Basidiomycota</taxon>
        <taxon>Ustilaginomycotina</taxon>
        <taxon>Exobasidiomycetes</taxon>
        <taxon>Exobasidiales</taxon>
        <taxon>Cryptobasidiaceae</taxon>
        <taxon>Acaromyces</taxon>
    </lineage>
</organism>
<dbReference type="EMBL" id="KZ819639">
    <property type="protein sequence ID" value="PWN87792.1"/>
    <property type="molecule type" value="Genomic_DNA"/>
</dbReference>
<feature type="region of interest" description="Disordered" evidence="1">
    <location>
        <begin position="62"/>
        <end position="120"/>
    </location>
</feature>
<proteinExistence type="predicted"/>
<evidence type="ECO:0000313" key="2">
    <source>
        <dbReference type="EMBL" id="PWN87792.1"/>
    </source>
</evidence>
<protein>
    <submittedName>
        <fullName evidence="2">Uncharacterized protein</fullName>
    </submittedName>
</protein>
<reference evidence="2 3" key="1">
    <citation type="journal article" date="2018" name="Mol. Biol. Evol.">
        <title>Broad Genomic Sampling Reveals a Smut Pathogenic Ancestry of the Fungal Clade Ustilaginomycotina.</title>
        <authorList>
            <person name="Kijpornyongpan T."/>
            <person name="Mondo S.J."/>
            <person name="Barry K."/>
            <person name="Sandor L."/>
            <person name="Lee J."/>
            <person name="Lipzen A."/>
            <person name="Pangilinan J."/>
            <person name="LaButti K."/>
            <person name="Hainaut M."/>
            <person name="Henrissat B."/>
            <person name="Grigoriev I.V."/>
            <person name="Spatafora J.W."/>
            <person name="Aime M.C."/>
        </authorList>
    </citation>
    <scope>NUCLEOTIDE SEQUENCE [LARGE SCALE GENOMIC DNA]</scope>
    <source>
        <strain evidence="2 3">MCA 4198</strain>
    </source>
</reference>
<dbReference type="Proteomes" id="UP000245768">
    <property type="component" value="Unassembled WGS sequence"/>
</dbReference>
<feature type="compositionally biased region" description="Basic and acidic residues" evidence="1">
    <location>
        <begin position="94"/>
        <end position="103"/>
    </location>
</feature>
<name>A0A316YF17_9BASI</name>
<accession>A0A316YF17</accession>
<evidence type="ECO:0000256" key="1">
    <source>
        <dbReference type="SAM" id="MobiDB-lite"/>
    </source>
</evidence>
<feature type="compositionally biased region" description="Polar residues" evidence="1">
    <location>
        <begin position="81"/>
        <end position="90"/>
    </location>
</feature>
<dbReference type="InParanoid" id="A0A316YF17"/>
<feature type="compositionally biased region" description="Basic and acidic residues" evidence="1">
    <location>
        <begin position="62"/>
        <end position="72"/>
    </location>
</feature>
<dbReference type="GeneID" id="37044519"/>
<sequence length="120" mass="13535">MSTSTPSLYASAASVPLIISPALSYAPPPKLPPSLHPLPPNLADYFVYPFNLERFVLDEASRRERERRETMRRVAPGWNGSEGSVLQPTRVSHKHEEDEAKDREEEDQWTRAFGEAARSS</sequence>
<dbReference type="RefSeq" id="XP_025374990.1">
    <property type="nucleotide sequence ID" value="XM_025522603.1"/>
</dbReference>
<dbReference type="AlphaFoldDB" id="A0A316YF17"/>